<dbReference type="InterPro" id="IPR006016">
    <property type="entry name" value="UspA"/>
</dbReference>
<accession>A0ABQ1KLZ7</accession>
<dbReference type="EMBL" id="BMIJ01000006">
    <property type="protein sequence ID" value="GGC01918.1"/>
    <property type="molecule type" value="Genomic_DNA"/>
</dbReference>
<evidence type="ECO:0000313" key="2">
    <source>
        <dbReference type="EMBL" id="GGC01918.1"/>
    </source>
</evidence>
<organism evidence="2 3">
    <name type="scientific">Marinobacterium zhoushanense</name>
    <dbReference type="NCBI Taxonomy" id="1679163"/>
    <lineage>
        <taxon>Bacteria</taxon>
        <taxon>Pseudomonadati</taxon>
        <taxon>Pseudomonadota</taxon>
        <taxon>Gammaproteobacteria</taxon>
        <taxon>Oceanospirillales</taxon>
        <taxon>Oceanospirillaceae</taxon>
        <taxon>Marinobacterium</taxon>
    </lineage>
</organism>
<dbReference type="InterPro" id="IPR014729">
    <property type="entry name" value="Rossmann-like_a/b/a_fold"/>
</dbReference>
<sequence length="137" mass="14811">MYSDIMVPVSLPHIDQLDKALKVAADLARHYGARVHYVSVSASAPSEVAHTPNEFAEKVQRFAAEQGAAHNIEVQAHPLISHDPAADLDLVLEHAEEKLGVDLVVMASHLPGFSDHLFGSHGSHVASHSKLSVFIVR</sequence>
<dbReference type="Proteomes" id="UP000629025">
    <property type="component" value="Unassembled WGS sequence"/>
</dbReference>
<gene>
    <name evidence="2" type="ORF">GCM10011352_30090</name>
</gene>
<dbReference type="SUPFAM" id="SSF52402">
    <property type="entry name" value="Adenine nucleotide alpha hydrolases-like"/>
    <property type="match status" value="1"/>
</dbReference>
<protein>
    <recommendedName>
        <fullName evidence="1">UspA domain-containing protein</fullName>
    </recommendedName>
</protein>
<keyword evidence="3" id="KW-1185">Reference proteome</keyword>
<evidence type="ECO:0000259" key="1">
    <source>
        <dbReference type="Pfam" id="PF00582"/>
    </source>
</evidence>
<dbReference type="CDD" id="cd00293">
    <property type="entry name" value="USP-like"/>
    <property type="match status" value="1"/>
</dbReference>
<proteinExistence type="predicted"/>
<dbReference type="RefSeq" id="WP_188749782.1">
    <property type="nucleotide sequence ID" value="NZ_BMIJ01000006.1"/>
</dbReference>
<reference evidence="3" key="1">
    <citation type="journal article" date="2019" name="Int. J. Syst. Evol. Microbiol.">
        <title>The Global Catalogue of Microorganisms (GCM) 10K type strain sequencing project: providing services to taxonomists for standard genome sequencing and annotation.</title>
        <authorList>
            <consortium name="The Broad Institute Genomics Platform"/>
            <consortium name="The Broad Institute Genome Sequencing Center for Infectious Disease"/>
            <person name="Wu L."/>
            <person name="Ma J."/>
        </authorList>
    </citation>
    <scope>NUCLEOTIDE SEQUENCE [LARGE SCALE GENOMIC DNA]</scope>
    <source>
        <strain evidence="3">CGMCC 1.15341</strain>
    </source>
</reference>
<comment type="caution">
    <text evidence="2">The sequence shown here is derived from an EMBL/GenBank/DDBJ whole genome shotgun (WGS) entry which is preliminary data.</text>
</comment>
<dbReference type="Gene3D" id="3.40.50.620">
    <property type="entry name" value="HUPs"/>
    <property type="match status" value="1"/>
</dbReference>
<feature type="domain" description="UspA" evidence="1">
    <location>
        <begin position="1"/>
        <end position="137"/>
    </location>
</feature>
<name>A0ABQ1KLZ7_9GAMM</name>
<dbReference type="Pfam" id="PF00582">
    <property type="entry name" value="Usp"/>
    <property type="match status" value="1"/>
</dbReference>
<evidence type="ECO:0000313" key="3">
    <source>
        <dbReference type="Proteomes" id="UP000629025"/>
    </source>
</evidence>